<keyword evidence="6" id="KW-0813">Transport</keyword>
<evidence type="ECO:0000256" key="2">
    <source>
        <dbReference type="ARBA" id="ARBA00022475"/>
    </source>
</evidence>
<evidence type="ECO:0000313" key="12">
    <source>
        <dbReference type="Proteomes" id="UP000317369"/>
    </source>
</evidence>
<reference evidence="11 12" key="1">
    <citation type="submission" date="2019-02" db="EMBL/GenBank/DDBJ databases">
        <title>Deep-cultivation of Planctomycetes and their phenomic and genomic characterization uncovers novel biology.</title>
        <authorList>
            <person name="Wiegand S."/>
            <person name="Jogler M."/>
            <person name="Boedeker C."/>
            <person name="Pinto D."/>
            <person name="Vollmers J."/>
            <person name="Rivas-Marin E."/>
            <person name="Kohn T."/>
            <person name="Peeters S.H."/>
            <person name="Heuer A."/>
            <person name="Rast P."/>
            <person name="Oberbeckmann S."/>
            <person name="Bunk B."/>
            <person name="Jeske O."/>
            <person name="Meyerdierks A."/>
            <person name="Storesund J.E."/>
            <person name="Kallscheuer N."/>
            <person name="Luecker S."/>
            <person name="Lage O.M."/>
            <person name="Pohl T."/>
            <person name="Merkel B.J."/>
            <person name="Hornburger P."/>
            <person name="Mueller R.-W."/>
            <person name="Bruemmer F."/>
            <person name="Labrenz M."/>
            <person name="Spormann A.M."/>
            <person name="Op den Camp H."/>
            <person name="Overmann J."/>
            <person name="Amann R."/>
            <person name="Jetten M.S.M."/>
            <person name="Mascher T."/>
            <person name="Medema M.H."/>
            <person name="Devos D.P."/>
            <person name="Kaster A.-K."/>
            <person name="Ovreas L."/>
            <person name="Rohde M."/>
            <person name="Galperin M.Y."/>
            <person name="Jogler C."/>
        </authorList>
    </citation>
    <scope>NUCLEOTIDE SEQUENCE [LARGE SCALE GENOMIC DNA]</scope>
    <source>
        <strain evidence="11 12">KS4</strain>
    </source>
</reference>
<feature type="compositionally biased region" description="Low complexity" evidence="7">
    <location>
        <begin position="369"/>
        <end position="381"/>
    </location>
</feature>
<dbReference type="PANTHER" id="PTHR30625:SF17">
    <property type="entry name" value="TOLQ-RELATED"/>
    <property type="match status" value="1"/>
</dbReference>
<comment type="subcellular location">
    <subcellularLocation>
        <location evidence="1">Cell membrane</location>
        <topology evidence="1">Multi-pass membrane protein</topology>
    </subcellularLocation>
    <subcellularLocation>
        <location evidence="6">Membrane</location>
        <topology evidence="6">Multi-pass membrane protein</topology>
    </subcellularLocation>
</comment>
<evidence type="ECO:0000256" key="9">
    <source>
        <dbReference type="SAM" id="SignalP"/>
    </source>
</evidence>
<evidence type="ECO:0000259" key="10">
    <source>
        <dbReference type="Pfam" id="PF01618"/>
    </source>
</evidence>
<dbReference type="InterPro" id="IPR002898">
    <property type="entry name" value="MotA_ExbB_proton_chnl"/>
</dbReference>
<comment type="similarity">
    <text evidence="6">Belongs to the exbB/tolQ family.</text>
</comment>
<dbReference type="OrthoDB" id="9809716at2"/>
<evidence type="ECO:0000313" key="11">
    <source>
        <dbReference type="EMBL" id="QDU32896.1"/>
    </source>
</evidence>
<feature type="transmembrane region" description="Helical" evidence="8">
    <location>
        <begin position="47"/>
        <end position="67"/>
    </location>
</feature>
<feature type="chain" id="PRO_5022034474" evidence="9">
    <location>
        <begin position="24"/>
        <end position="388"/>
    </location>
</feature>
<accession>A0A517YRP5</accession>
<evidence type="ECO:0000256" key="6">
    <source>
        <dbReference type="RuleBase" id="RU004057"/>
    </source>
</evidence>
<feature type="transmembrane region" description="Helical" evidence="8">
    <location>
        <begin position="145"/>
        <end position="166"/>
    </location>
</feature>
<dbReference type="InterPro" id="IPR050790">
    <property type="entry name" value="ExbB/TolQ_transport"/>
</dbReference>
<protein>
    <submittedName>
        <fullName evidence="11">Biopolymer transport protein ExbB</fullName>
    </submittedName>
</protein>
<dbReference type="GO" id="GO:0005886">
    <property type="term" value="C:plasma membrane"/>
    <property type="evidence" value="ECO:0007669"/>
    <property type="project" value="UniProtKB-SubCell"/>
</dbReference>
<evidence type="ECO:0000256" key="5">
    <source>
        <dbReference type="ARBA" id="ARBA00023136"/>
    </source>
</evidence>
<dbReference type="RefSeq" id="WP_145075149.1">
    <property type="nucleotide sequence ID" value="NZ_CP036425.1"/>
</dbReference>
<keyword evidence="2" id="KW-1003">Cell membrane</keyword>
<evidence type="ECO:0000256" key="3">
    <source>
        <dbReference type="ARBA" id="ARBA00022692"/>
    </source>
</evidence>
<keyword evidence="4 8" id="KW-1133">Transmembrane helix</keyword>
<dbReference type="PANTHER" id="PTHR30625">
    <property type="entry name" value="PROTEIN TOLQ"/>
    <property type="match status" value="1"/>
</dbReference>
<organism evidence="11 12">
    <name type="scientific">Poriferisphaera corsica</name>
    <dbReference type="NCBI Taxonomy" id="2528020"/>
    <lineage>
        <taxon>Bacteria</taxon>
        <taxon>Pseudomonadati</taxon>
        <taxon>Planctomycetota</taxon>
        <taxon>Phycisphaerae</taxon>
        <taxon>Phycisphaerales</taxon>
        <taxon>Phycisphaeraceae</taxon>
        <taxon>Poriferisphaera</taxon>
    </lineage>
</organism>
<proteinExistence type="inferred from homology"/>
<evidence type="ECO:0000256" key="8">
    <source>
        <dbReference type="SAM" id="Phobius"/>
    </source>
</evidence>
<feature type="domain" description="MotA/TolQ/ExbB proton channel" evidence="10">
    <location>
        <begin position="123"/>
        <end position="220"/>
    </location>
</feature>
<name>A0A517YRP5_9BACT</name>
<keyword evidence="6" id="KW-0653">Protein transport</keyword>
<evidence type="ECO:0000256" key="4">
    <source>
        <dbReference type="ARBA" id="ARBA00022989"/>
    </source>
</evidence>
<keyword evidence="9" id="KW-0732">Signal</keyword>
<dbReference type="EMBL" id="CP036425">
    <property type="protein sequence ID" value="QDU32896.1"/>
    <property type="molecule type" value="Genomic_DNA"/>
</dbReference>
<gene>
    <name evidence="11" type="primary">exbB_1</name>
    <name evidence="11" type="ORF">KS4_09350</name>
</gene>
<dbReference type="Proteomes" id="UP000317369">
    <property type="component" value="Chromosome"/>
</dbReference>
<dbReference type="Pfam" id="PF01618">
    <property type="entry name" value="MotA_ExbB"/>
    <property type="match status" value="1"/>
</dbReference>
<keyword evidence="5 8" id="KW-0472">Membrane</keyword>
<feature type="region of interest" description="Disordered" evidence="7">
    <location>
        <begin position="266"/>
        <end position="388"/>
    </location>
</feature>
<dbReference type="KEGG" id="pcor:KS4_09350"/>
<feature type="compositionally biased region" description="Low complexity" evidence="7">
    <location>
        <begin position="277"/>
        <end position="309"/>
    </location>
</feature>
<feature type="transmembrane region" description="Helical" evidence="8">
    <location>
        <begin position="186"/>
        <end position="212"/>
    </location>
</feature>
<keyword evidence="12" id="KW-1185">Reference proteome</keyword>
<sequence length="388" mass="41927" precursor="true">MRRMVVIVTGILMLMLPMNVAFAQSDGSEVSWFRQFMWAGDFLGLVIIWTLLAMSAFSIGFSVNLMLGYRRKKMMPEETLKKIEVQLGNRQYREAITEADNNPSYLCKIIGAALHEAPNGFVSMERAIEETSDNETVRILRPLEYLNVLGNIAPMVGLFGTVYGMIRAFQELVAAGGNAEPGKLAAGISTALITTFWGLVVAVPALTAYALIRNKVDAYASEAVLVAESLIAPFKPTQVAIQQARMQQAQLQAQIQAQAQAQVLARNQGSGMGPSPVQQAGAVQQEQGQGQQVQSQQPVPQNVQQAPVVEDVQPVNDGSQGEVMAEVEAEPAQGQPNVDTDRAQAGSGAGYSLADAVNDQPSTEHRKMSSPLLSAAASQQQKIQERKQ</sequence>
<evidence type="ECO:0000256" key="7">
    <source>
        <dbReference type="SAM" id="MobiDB-lite"/>
    </source>
</evidence>
<dbReference type="AlphaFoldDB" id="A0A517YRP5"/>
<keyword evidence="3 8" id="KW-0812">Transmembrane</keyword>
<feature type="signal peptide" evidence="9">
    <location>
        <begin position="1"/>
        <end position="23"/>
    </location>
</feature>
<dbReference type="GO" id="GO:0017038">
    <property type="term" value="P:protein import"/>
    <property type="evidence" value="ECO:0007669"/>
    <property type="project" value="TreeGrafter"/>
</dbReference>
<evidence type="ECO:0000256" key="1">
    <source>
        <dbReference type="ARBA" id="ARBA00004651"/>
    </source>
</evidence>